<evidence type="ECO:0000313" key="3">
    <source>
        <dbReference type="Proteomes" id="UP001597419"/>
    </source>
</evidence>
<evidence type="ECO:0000313" key="2">
    <source>
        <dbReference type="EMBL" id="MFD2464340.1"/>
    </source>
</evidence>
<reference evidence="3" key="1">
    <citation type="journal article" date="2019" name="Int. J. Syst. Evol. Microbiol.">
        <title>The Global Catalogue of Microorganisms (GCM) 10K type strain sequencing project: providing services to taxonomists for standard genome sequencing and annotation.</title>
        <authorList>
            <consortium name="The Broad Institute Genomics Platform"/>
            <consortium name="The Broad Institute Genome Sequencing Center for Infectious Disease"/>
            <person name="Wu L."/>
            <person name="Ma J."/>
        </authorList>
    </citation>
    <scope>NUCLEOTIDE SEQUENCE [LARGE SCALE GENOMIC DNA]</scope>
    <source>
        <strain evidence="3">CGMCC 4.7643</strain>
    </source>
</reference>
<dbReference type="Proteomes" id="UP001597419">
    <property type="component" value="Unassembled WGS sequence"/>
</dbReference>
<feature type="transmembrane region" description="Helical" evidence="1">
    <location>
        <begin position="502"/>
        <end position="522"/>
    </location>
</feature>
<name>A0ABW5GTS1_9PSEU</name>
<dbReference type="Gene3D" id="2.160.20.80">
    <property type="entry name" value="E3 ubiquitin-protein ligase SopA"/>
    <property type="match status" value="1"/>
</dbReference>
<dbReference type="InterPro" id="IPR001646">
    <property type="entry name" value="5peptide_repeat"/>
</dbReference>
<protein>
    <submittedName>
        <fullName evidence="2">Pentapeptide repeat-containing protein</fullName>
    </submittedName>
</protein>
<keyword evidence="1" id="KW-0472">Membrane</keyword>
<gene>
    <name evidence="2" type="ORF">ACFSYJ_37395</name>
</gene>
<sequence length="528" mass="58389">MELPRPPARHWETCDQADERGEPCIGVQAGGTGRCLAHLRSRQRREVLAALRPGSRLSLMGTILLPELWDDIRDATNAVFGEADFTEATFFGPVSFADTKFEYWARFTNAVFAHGPAFDRATFSHNVSFEGATFELTSSFVAAVFHEAAFFPHTRFKQNVTFDFTEFHGLTDFGHADFQGGFSARSAVFHSPARFTGSSSSDTAVFDHAEFEAEDYSFDHFTTGHLSLGKATFRKPVVLDFSAGELSCVATRFEDAATIRLRGSAVVMDRAVFTAPSAITAVPAGPGEDRPELISLRGVDVTNLTLTDLDLRSCRFGGALHLDKLRLEGDYVFGRPPAGFRTGWAWPPVWRWTRRQVITEEGAWRATTAKGTGWATGEDVLKPRRIASLYRQLRKAQEDNKYEPGAAGFYYGEMEMRRNDRDNSLAERVILTLYWAASGYGLRASRAFACLTVLLLLAGFFFQHFGITGVSLSYGDGLLDVVGSAMGLDVVKPETLTRCGHVLRMIVRIGSPLFLGLAALAVRNRVKR</sequence>
<evidence type="ECO:0000256" key="1">
    <source>
        <dbReference type="SAM" id="Phobius"/>
    </source>
</evidence>
<accession>A0ABW5GTS1</accession>
<dbReference type="EMBL" id="JBHUKU010000025">
    <property type="protein sequence ID" value="MFD2464340.1"/>
    <property type="molecule type" value="Genomic_DNA"/>
</dbReference>
<feature type="transmembrane region" description="Helical" evidence="1">
    <location>
        <begin position="447"/>
        <end position="467"/>
    </location>
</feature>
<dbReference type="RefSeq" id="WP_345405063.1">
    <property type="nucleotide sequence ID" value="NZ_BAABHG010000017.1"/>
</dbReference>
<proteinExistence type="predicted"/>
<comment type="caution">
    <text evidence="2">The sequence shown here is derived from an EMBL/GenBank/DDBJ whole genome shotgun (WGS) entry which is preliminary data.</text>
</comment>
<organism evidence="2 3">
    <name type="scientific">Amycolatopsis samaneae</name>
    <dbReference type="NCBI Taxonomy" id="664691"/>
    <lineage>
        <taxon>Bacteria</taxon>
        <taxon>Bacillati</taxon>
        <taxon>Actinomycetota</taxon>
        <taxon>Actinomycetes</taxon>
        <taxon>Pseudonocardiales</taxon>
        <taxon>Pseudonocardiaceae</taxon>
        <taxon>Amycolatopsis</taxon>
    </lineage>
</organism>
<keyword evidence="1" id="KW-0812">Transmembrane</keyword>
<dbReference type="Pfam" id="PF13576">
    <property type="entry name" value="Pentapeptide_3"/>
    <property type="match status" value="1"/>
</dbReference>
<keyword evidence="3" id="KW-1185">Reference proteome</keyword>
<keyword evidence="1" id="KW-1133">Transmembrane helix</keyword>